<keyword evidence="5 7" id="KW-0472">Membrane</keyword>
<protein>
    <submittedName>
        <fullName evidence="8">Bacterial conjugation TrbI-like family protein</fullName>
    </submittedName>
</protein>
<keyword evidence="4 7" id="KW-1133">Transmembrane helix</keyword>
<dbReference type="InterPro" id="IPR005498">
    <property type="entry name" value="T4SS_VirB10/TraB/TrbI"/>
</dbReference>
<evidence type="ECO:0000313" key="9">
    <source>
        <dbReference type="Proteomes" id="UP000180246"/>
    </source>
</evidence>
<sequence length="403" mass="43576">MNFFKSLFKPRSLEPDPDEEGAIEDERELGSVNKGLARQNKIINWLGAIGACALAAFFLYKYYAGVYEDRQQSRMASKDLTRTVATISLPPLTMPDPGMEQSPEATGAAEVRPPPMQAPASPIAGPSASGHSPEKSLSQLARERRLKREVRFSLDGSLARSAAAEERESHAAIASSGETDEERRGTPALGAAAQDTMPKTGMEMARAYLLPDPTLMMTRGKLIRCTVLPAFDTTLTGPVTCVTGEDATGADNKVSLMDRGTVCFGQQGGGITHGQRRIGIIWQRCETPQHALVPFNSDATDPLGRPGIPGTVDNHFWDRFGGAIALSLITDVGPYLIATRQRGDNNTTVSFPSMSGPKDVLSEVIKSTVDIAPTITGPQGAEVFIYLAHDIDFRDIYQLERVR</sequence>
<dbReference type="AlphaFoldDB" id="A0A1S2N529"/>
<evidence type="ECO:0000256" key="7">
    <source>
        <dbReference type="SAM" id="Phobius"/>
    </source>
</evidence>
<dbReference type="Pfam" id="PF03743">
    <property type="entry name" value="TrbI"/>
    <property type="match status" value="1"/>
</dbReference>
<feature type="region of interest" description="Disordered" evidence="6">
    <location>
        <begin position="1"/>
        <end position="22"/>
    </location>
</feature>
<gene>
    <name evidence="8" type="ORF">LO55_3224</name>
</gene>
<feature type="transmembrane region" description="Helical" evidence="7">
    <location>
        <begin position="42"/>
        <end position="63"/>
    </location>
</feature>
<dbReference type="Gene3D" id="2.40.128.260">
    <property type="entry name" value="Type IV secretion system, VirB10/TraB/TrbI"/>
    <property type="match status" value="2"/>
</dbReference>
<dbReference type="EMBL" id="JRYB01000001">
    <property type="protein sequence ID" value="OIJ40196.1"/>
    <property type="molecule type" value="Genomic_DNA"/>
</dbReference>
<comment type="caution">
    <text evidence="8">The sequence shown here is derived from an EMBL/GenBank/DDBJ whole genome shotgun (WGS) entry which is preliminary data.</text>
</comment>
<accession>A0A1S2N529</accession>
<feature type="compositionally biased region" description="Low complexity" evidence="6">
    <location>
        <begin position="118"/>
        <end position="131"/>
    </location>
</feature>
<comment type="similarity">
    <text evidence="2">Belongs to the TrbI/VirB10 family.</text>
</comment>
<evidence type="ECO:0000256" key="4">
    <source>
        <dbReference type="ARBA" id="ARBA00022989"/>
    </source>
</evidence>
<evidence type="ECO:0000256" key="2">
    <source>
        <dbReference type="ARBA" id="ARBA00010265"/>
    </source>
</evidence>
<evidence type="ECO:0000256" key="5">
    <source>
        <dbReference type="ARBA" id="ARBA00023136"/>
    </source>
</evidence>
<name>A0A1S2N529_9BURK</name>
<keyword evidence="3 7" id="KW-0812">Transmembrane</keyword>
<reference evidence="8 9" key="1">
    <citation type="submission" date="2014-10" db="EMBL/GenBank/DDBJ databases">
        <authorList>
            <person name="Seo M.-J."/>
            <person name="Seok Y.J."/>
            <person name="Cha I.-T."/>
        </authorList>
    </citation>
    <scope>NUCLEOTIDE SEQUENCE [LARGE SCALE GENOMIC DNA]</scope>
    <source>
        <strain evidence="8 9">NEU</strain>
    </source>
</reference>
<feature type="region of interest" description="Disordered" evidence="6">
    <location>
        <begin position="157"/>
        <end position="197"/>
    </location>
</feature>
<proteinExistence type="inferred from homology"/>
<comment type="subcellular location">
    <subcellularLocation>
        <location evidence="1">Membrane</location>
        <topology evidence="1">Single-pass membrane protein</topology>
    </subcellularLocation>
</comment>
<dbReference type="InterPro" id="IPR042217">
    <property type="entry name" value="T4SS_VirB10/TrbI"/>
</dbReference>
<organism evidence="8 9">
    <name type="scientific">Massilia timonae</name>
    <dbReference type="NCBI Taxonomy" id="47229"/>
    <lineage>
        <taxon>Bacteria</taxon>
        <taxon>Pseudomonadati</taxon>
        <taxon>Pseudomonadota</taxon>
        <taxon>Betaproteobacteria</taxon>
        <taxon>Burkholderiales</taxon>
        <taxon>Oxalobacteraceae</taxon>
        <taxon>Telluria group</taxon>
        <taxon>Massilia</taxon>
    </lineage>
</organism>
<evidence type="ECO:0000256" key="3">
    <source>
        <dbReference type="ARBA" id="ARBA00022692"/>
    </source>
</evidence>
<feature type="region of interest" description="Disordered" evidence="6">
    <location>
        <begin position="88"/>
        <end position="141"/>
    </location>
</feature>
<dbReference type="GO" id="GO:0016020">
    <property type="term" value="C:membrane"/>
    <property type="evidence" value="ECO:0007669"/>
    <property type="project" value="UniProtKB-SubCell"/>
</dbReference>
<dbReference type="Proteomes" id="UP000180246">
    <property type="component" value="Unassembled WGS sequence"/>
</dbReference>
<evidence type="ECO:0000313" key="8">
    <source>
        <dbReference type="EMBL" id="OIJ40196.1"/>
    </source>
</evidence>
<evidence type="ECO:0000256" key="6">
    <source>
        <dbReference type="SAM" id="MobiDB-lite"/>
    </source>
</evidence>
<dbReference type="CDD" id="cd16429">
    <property type="entry name" value="VirB10"/>
    <property type="match status" value="1"/>
</dbReference>
<evidence type="ECO:0000256" key="1">
    <source>
        <dbReference type="ARBA" id="ARBA00004167"/>
    </source>
</evidence>
<dbReference type="RefSeq" id="WP_071362205.1">
    <property type="nucleotide sequence ID" value="NZ_JRYB01000001.1"/>
</dbReference>